<keyword evidence="4" id="KW-1185">Reference proteome</keyword>
<dbReference type="EMBL" id="CP042912">
    <property type="protein sequence ID" value="QEG21938.1"/>
    <property type="molecule type" value="Genomic_DNA"/>
</dbReference>
<feature type="compositionally biased region" description="Polar residues" evidence="1">
    <location>
        <begin position="120"/>
        <end position="148"/>
    </location>
</feature>
<evidence type="ECO:0000313" key="4">
    <source>
        <dbReference type="Proteomes" id="UP000322214"/>
    </source>
</evidence>
<dbReference type="STRING" id="980251.GCA_001642875_03400"/>
<reference evidence="3 4" key="1">
    <citation type="submission" date="2019-08" db="EMBL/GenBank/DDBJ databases">
        <title>Deep-cultivation of Planctomycetes and their phenomic and genomic characterization uncovers novel biology.</title>
        <authorList>
            <person name="Wiegand S."/>
            <person name="Jogler M."/>
            <person name="Boedeker C."/>
            <person name="Pinto D."/>
            <person name="Vollmers J."/>
            <person name="Rivas-Marin E."/>
            <person name="Kohn T."/>
            <person name="Peeters S.H."/>
            <person name="Heuer A."/>
            <person name="Rast P."/>
            <person name="Oberbeckmann S."/>
            <person name="Bunk B."/>
            <person name="Jeske O."/>
            <person name="Meyerdierks A."/>
            <person name="Storesund J.E."/>
            <person name="Kallscheuer N."/>
            <person name="Luecker S."/>
            <person name="Lage O.M."/>
            <person name="Pohl T."/>
            <person name="Merkel B.J."/>
            <person name="Hornburger P."/>
            <person name="Mueller R.-W."/>
            <person name="Bruemmer F."/>
            <person name="Labrenz M."/>
            <person name="Spormann A.M."/>
            <person name="Op den Camp H."/>
            <person name="Overmann J."/>
            <person name="Amann R."/>
            <person name="Jetten M.S.M."/>
            <person name="Mascher T."/>
            <person name="Medema M.H."/>
            <person name="Devos D.P."/>
            <person name="Kaster A.-K."/>
            <person name="Ovreas L."/>
            <person name="Rohde M."/>
            <person name="Galperin M.Y."/>
            <person name="Jogler C."/>
        </authorList>
    </citation>
    <scope>NUCLEOTIDE SEQUENCE [LARGE SCALE GENOMIC DNA]</scope>
    <source>
        <strain evidence="3 4">FC18</strain>
    </source>
</reference>
<sequence>MAKQFNPFHHWLGFSENVYHPNHFQLFGVKPNMGDPIGFGKQVHSRAKAMLKQLEQMSDEEIGDRRKLHTKLRRLIVRAHEVLLDDKLRASYVKGLREKARDENGVSEPLDYPSPYRMRSVQNDDPSASQTSKHPSLTMKLSSMQTIKQRSDVELPDPASSKSTVPMAIPLAKPVPGDVREYPNRNADSGPATDQIVVRPRRTKRTGSWLIPIFFIVMTVLGIAGLAALLSNFGNRFELRPFPKMNTPIDQTVNDPTPQNIVPPNERDDDDAERDTDDAERDTDDDDDVGANSEASHSPSGSLRTQWIEQKELS</sequence>
<feature type="compositionally biased region" description="Acidic residues" evidence="1">
    <location>
        <begin position="267"/>
        <end position="289"/>
    </location>
</feature>
<keyword evidence="2" id="KW-0812">Transmembrane</keyword>
<protein>
    <submittedName>
        <fullName evidence="3">Uncharacterized protein</fullName>
    </submittedName>
</protein>
<feature type="compositionally biased region" description="Polar residues" evidence="1">
    <location>
        <begin position="248"/>
        <end position="262"/>
    </location>
</feature>
<feature type="compositionally biased region" description="Polar residues" evidence="1">
    <location>
        <begin position="293"/>
        <end position="308"/>
    </location>
</feature>
<organism evidence="3 4">
    <name type="scientific">Mariniblastus fucicola</name>
    <dbReference type="NCBI Taxonomy" id="980251"/>
    <lineage>
        <taxon>Bacteria</taxon>
        <taxon>Pseudomonadati</taxon>
        <taxon>Planctomycetota</taxon>
        <taxon>Planctomycetia</taxon>
        <taxon>Pirellulales</taxon>
        <taxon>Pirellulaceae</taxon>
        <taxon>Mariniblastus</taxon>
    </lineage>
</organism>
<dbReference type="RefSeq" id="WP_075085605.1">
    <property type="nucleotide sequence ID" value="NZ_CP042912.1"/>
</dbReference>
<evidence type="ECO:0000256" key="2">
    <source>
        <dbReference type="SAM" id="Phobius"/>
    </source>
</evidence>
<feature type="region of interest" description="Disordered" evidence="1">
    <location>
        <begin position="97"/>
        <end position="199"/>
    </location>
</feature>
<name>A0A5B9P6Q4_9BACT</name>
<feature type="region of interest" description="Disordered" evidence="1">
    <location>
        <begin position="247"/>
        <end position="314"/>
    </location>
</feature>
<accession>A0A5B9P6Q4</accession>
<keyword evidence="2" id="KW-1133">Transmembrane helix</keyword>
<dbReference type="AlphaFoldDB" id="A0A5B9P6Q4"/>
<proteinExistence type="predicted"/>
<keyword evidence="2" id="KW-0472">Membrane</keyword>
<feature type="transmembrane region" description="Helical" evidence="2">
    <location>
        <begin position="209"/>
        <end position="230"/>
    </location>
</feature>
<evidence type="ECO:0000313" key="3">
    <source>
        <dbReference type="EMBL" id="QEG21938.1"/>
    </source>
</evidence>
<dbReference type="KEGG" id="mff:MFFC18_17990"/>
<evidence type="ECO:0000256" key="1">
    <source>
        <dbReference type="SAM" id="MobiDB-lite"/>
    </source>
</evidence>
<dbReference type="Proteomes" id="UP000322214">
    <property type="component" value="Chromosome"/>
</dbReference>
<gene>
    <name evidence="3" type="ORF">MFFC18_17990</name>
</gene>